<dbReference type="PRINTS" id="PR00981">
    <property type="entry name" value="TRNASYNTHSER"/>
</dbReference>
<dbReference type="GO" id="GO:0005524">
    <property type="term" value="F:ATP binding"/>
    <property type="evidence" value="ECO:0007669"/>
    <property type="project" value="UniProtKB-KW"/>
</dbReference>
<evidence type="ECO:0000256" key="5">
    <source>
        <dbReference type="ARBA" id="ARBA00022917"/>
    </source>
</evidence>
<evidence type="ECO:0000256" key="3">
    <source>
        <dbReference type="ARBA" id="ARBA00022741"/>
    </source>
</evidence>
<evidence type="ECO:0000256" key="4">
    <source>
        <dbReference type="ARBA" id="ARBA00022840"/>
    </source>
</evidence>
<evidence type="ECO:0000256" key="1">
    <source>
        <dbReference type="ARBA" id="ARBA00012840"/>
    </source>
</evidence>
<dbReference type="CDD" id="cd00770">
    <property type="entry name" value="SerRS_core"/>
    <property type="match status" value="1"/>
</dbReference>
<dbReference type="InterPro" id="IPR006195">
    <property type="entry name" value="aa-tRNA-synth_II"/>
</dbReference>
<name>A0A1G1X4G5_9BACT</name>
<reference evidence="11 12" key="1">
    <citation type="journal article" date="2016" name="Nat. Commun.">
        <title>Thousands of microbial genomes shed light on interconnected biogeochemical processes in an aquifer system.</title>
        <authorList>
            <person name="Anantharaman K."/>
            <person name="Brown C.T."/>
            <person name="Hug L.A."/>
            <person name="Sharon I."/>
            <person name="Castelle C.J."/>
            <person name="Probst A.J."/>
            <person name="Thomas B.C."/>
            <person name="Singh A."/>
            <person name="Wilkins M.J."/>
            <person name="Karaoz U."/>
            <person name="Brodie E.L."/>
            <person name="Williams K.H."/>
            <person name="Hubbard S.S."/>
            <person name="Banfield J.F."/>
        </authorList>
    </citation>
    <scope>NUCLEOTIDE SEQUENCE [LARGE SCALE GENOMIC DNA]</scope>
</reference>
<evidence type="ECO:0000256" key="6">
    <source>
        <dbReference type="ARBA" id="ARBA00023146"/>
    </source>
</evidence>
<dbReference type="AlphaFoldDB" id="A0A1G1X4G5"/>
<keyword evidence="6" id="KW-0030">Aminoacyl-tRNA synthetase</keyword>
<dbReference type="Gene3D" id="3.30.930.10">
    <property type="entry name" value="Bira Bifunctional Protein, Domain 2"/>
    <property type="match status" value="1"/>
</dbReference>
<feature type="binding site" evidence="8">
    <location>
        <position position="258"/>
    </location>
    <ligand>
        <name>L-serine</name>
        <dbReference type="ChEBI" id="CHEBI:33384"/>
    </ligand>
</feature>
<sequence>MIDIELLRSEQTRQQTIDDLGKRNVAASSVTSLIEADTAWREATEKLEAIRAKKKTSSSAIATASEDDKAAIITAMQALGVEEKQLEESLAHAEATRTALWKQIPNIPLNDVRPGGEEDYQVVATSETPVPPKEETPKDYITLMGNRIDMERGSKVSGARFTYLSGDLARLELAVASYVLDTLSGKGFVQVVPPLLIGEQAMAGMGYLDQAGDEVYKAQDGLYLIGTSEQSLGAMHMNEILPLEQLPLRYCAFSPCFRREAGSHGKDVKGILRLHQFDKVEMFSITTPDRAEDEHQFLLTQQRSIMDSLQLPYRVIMLAAGDLGSPSAKTYDIETWIPSEGKYRETHSTSNTTDYQSRRLNIRYRNAEGSTEKAHMLNGTAVALSRLLIALIEHHQQPDGSVAIPEALQPYVPFRQLSPNR</sequence>
<keyword evidence="2 11" id="KW-0436">Ligase</keyword>
<dbReference type="EC" id="6.1.1.11" evidence="1 7"/>
<dbReference type="InterPro" id="IPR002314">
    <property type="entry name" value="aa-tRNA-synt_IIb"/>
</dbReference>
<feature type="binding site" evidence="8">
    <location>
        <position position="227"/>
    </location>
    <ligand>
        <name>L-serine</name>
        <dbReference type="ChEBI" id="CHEBI:33384"/>
    </ligand>
</feature>
<dbReference type="PIRSF" id="PIRSF001529">
    <property type="entry name" value="Ser-tRNA-synth_IIa"/>
    <property type="match status" value="1"/>
</dbReference>
<dbReference type="GO" id="GO:0006434">
    <property type="term" value="P:seryl-tRNA aminoacylation"/>
    <property type="evidence" value="ECO:0007669"/>
    <property type="project" value="UniProtKB-UniRule"/>
</dbReference>
<feature type="binding site" evidence="8">
    <location>
        <position position="378"/>
    </location>
    <ligand>
        <name>L-serine</name>
        <dbReference type="ChEBI" id="CHEBI:33384"/>
    </ligand>
</feature>
<evidence type="ECO:0000259" key="10">
    <source>
        <dbReference type="PROSITE" id="PS50862"/>
    </source>
</evidence>
<accession>A0A1G1X4G5</accession>
<feature type="binding site" evidence="9">
    <location>
        <begin position="258"/>
        <end position="260"/>
    </location>
    <ligand>
        <name>ATP</name>
        <dbReference type="ChEBI" id="CHEBI:30616"/>
    </ligand>
</feature>
<evidence type="ECO:0000256" key="7">
    <source>
        <dbReference type="NCBIfam" id="TIGR00414"/>
    </source>
</evidence>
<evidence type="ECO:0000256" key="8">
    <source>
        <dbReference type="PIRSR" id="PIRSR001529-1"/>
    </source>
</evidence>
<feature type="site" description="Important for serine binding" evidence="8">
    <location>
        <position position="380"/>
    </location>
</feature>
<dbReference type="InterPro" id="IPR042103">
    <property type="entry name" value="SerRS_1_N_sf"/>
</dbReference>
<feature type="binding site" evidence="8">
    <location>
        <position position="281"/>
    </location>
    <ligand>
        <name>L-serine</name>
        <dbReference type="ChEBI" id="CHEBI:33384"/>
    </ligand>
</feature>
<dbReference type="InterPro" id="IPR045864">
    <property type="entry name" value="aa-tRNA-synth_II/BPL/LPL"/>
</dbReference>
<organism evidence="11 12">
    <name type="scientific">Candidatus Andersenbacteria bacterium RIFCSPHIGHO2_12_FULL_45_11</name>
    <dbReference type="NCBI Taxonomy" id="1797281"/>
    <lineage>
        <taxon>Bacteria</taxon>
        <taxon>Candidatus Anderseniibacteriota</taxon>
    </lineage>
</organism>
<evidence type="ECO:0000313" key="12">
    <source>
        <dbReference type="Proteomes" id="UP000177528"/>
    </source>
</evidence>
<evidence type="ECO:0000313" key="11">
    <source>
        <dbReference type="EMBL" id="OGY34898.1"/>
    </source>
</evidence>
<dbReference type="SUPFAM" id="SSF46589">
    <property type="entry name" value="tRNA-binding arm"/>
    <property type="match status" value="1"/>
</dbReference>
<evidence type="ECO:0000256" key="9">
    <source>
        <dbReference type="PIRSR" id="PIRSR001529-2"/>
    </source>
</evidence>
<keyword evidence="4 9" id="KW-0067">ATP-binding</keyword>
<dbReference type="GO" id="GO:0004828">
    <property type="term" value="F:serine-tRNA ligase activity"/>
    <property type="evidence" value="ECO:0007669"/>
    <property type="project" value="UniProtKB-UniRule"/>
</dbReference>
<dbReference type="InterPro" id="IPR002317">
    <property type="entry name" value="Ser-tRNA-ligase_type_1"/>
</dbReference>
<dbReference type="InterPro" id="IPR015866">
    <property type="entry name" value="Ser-tRNA-synth_1_N"/>
</dbReference>
<comment type="caution">
    <text evidence="11">The sequence shown here is derived from an EMBL/GenBank/DDBJ whole genome shotgun (WGS) entry which is preliminary data.</text>
</comment>
<dbReference type="InterPro" id="IPR010978">
    <property type="entry name" value="tRNA-bd_arm"/>
</dbReference>
<evidence type="ECO:0000256" key="2">
    <source>
        <dbReference type="ARBA" id="ARBA00022598"/>
    </source>
</evidence>
<gene>
    <name evidence="11" type="ORF">A3D99_04700</name>
</gene>
<dbReference type="PANTHER" id="PTHR11778">
    <property type="entry name" value="SERYL-TRNA SYNTHETASE"/>
    <property type="match status" value="1"/>
</dbReference>
<proteinExistence type="predicted"/>
<keyword evidence="3" id="KW-0547">Nucleotide-binding</keyword>
<dbReference type="NCBIfam" id="TIGR00414">
    <property type="entry name" value="serS"/>
    <property type="match status" value="1"/>
</dbReference>
<dbReference type="InterPro" id="IPR033729">
    <property type="entry name" value="SerRS_core"/>
</dbReference>
<dbReference type="Pfam" id="PF00587">
    <property type="entry name" value="tRNA-synt_2b"/>
    <property type="match status" value="1"/>
</dbReference>
<dbReference type="PROSITE" id="PS50862">
    <property type="entry name" value="AA_TRNA_LIGASE_II"/>
    <property type="match status" value="1"/>
</dbReference>
<keyword evidence="5" id="KW-0648">Protein biosynthesis</keyword>
<dbReference type="SUPFAM" id="SSF55681">
    <property type="entry name" value="Class II aaRS and biotin synthetases"/>
    <property type="match status" value="1"/>
</dbReference>
<feature type="domain" description="Aminoacyl-transfer RNA synthetases class-II family profile" evidence="10">
    <location>
        <begin position="175"/>
        <end position="405"/>
    </location>
</feature>
<protein>
    <recommendedName>
        <fullName evidence="1 7">Serine--tRNA ligase</fullName>
        <ecNumber evidence="1 7">6.1.1.11</ecNumber>
    </recommendedName>
</protein>
<dbReference type="Pfam" id="PF02403">
    <property type="entry name" value="Seryl_tRNA_N"/>
    <property type="match status" value="1"/>
</dbReference>
<dbReference type="EMBL" id="MHHR01000008">
    <property type="protein sequence ID" value="OGY34898.1"/>
    <property type="molecule type" value="Genomic_DNA"/>
</dbReference>
<dbReference type="Proteomes" id="UP000177528">
    <property type="component" value="Unassembled WGS sequence"/>
</dbReference>
<dbReference type="Gene3D" id="1.10.287.40">
    <property type="entry name" value="Serine-tRNA synthetase, tRNA binding domain"/>
    <property type="match status" value="1"/>
</dbReference>
<dbReference type="GO" id="GO:0005737">
    <property type="term" value="C:cytoplasm"/>
    <property type="evidence" value="ECO:0007669"/>
    <property type="project" value="UniProtKB-UniRule"/>
</dbReference>
<feature type="binding site" evidence="9">
    <location>
        <begin position="345"/>
        <end position="348"/>
    </location>
    <ligand>
        <name>ATP</name>
        <dbReference type="ChEBI" id="CHEBI:30616"/>
    </ligand>
</feature>